<name>A0A8J4TP63_CLAMG</name>
<dbReference type="AlphaFoldDB" id="A0A8J4TP63"/>
<dbReference type="OrthoDB" id="687730at2759"/>
<gene>
    <name evidence="1" type="ORF">DAT39_021669</name>
</gene>
<evidence type="ECO:0000313" key="1">
    <source>
        <dbReference type="EMBL" id="KAF5888636.1"/>
    </source>
</evidence>
<protein>
    <submittedName>
        <fullName evidence="1">Calcium-activated chloride channel regulator 1-like</fullName>
    </submittedName>
</protein>
<dbReference type="Proteomes" id="UP000727407">
    <property type="component" value="Unassembled WGS sequence"/>
</dbReference>
<keyword evidence="2" id="KW-1185">Reference proteome</keyword>
<organism evidence="1 2">
    <name type="scientific">Clarias magur</name>
    <name type="common">Asian catfish</name>
    <name type="synonym">Macropteronotus magur</name>
    <dbReference type="NCBI Taxonomy" id="1594786"/>
    <lineage>
        <taxon>Eukaryota</taxon>
        <taxon>Metazoa</taxon>
        <taxon>Chordata</taxon>
        <taxon>Craniata</taxon>
        <taxon>Vertebrata</taxon>
        <taxon>Euteleostomi</taxon>
        <taxon>Actinopterygii</taxon>
        <taxon>Neopterygii</taxon>
        <taxon>Teleostei</taxon>
        <taxon>Ostariophysi</taxon>
        <taxon>Siluriformes</taxon>
        <taxon>Clariidae</taxon>
        <taxon>Clarias</taxon>
    </lineage>
</organism>
<feature type="non-terminal residue" evidence="1">
    <location>
        <position position="1"/>
    </location>
</feature>
<reference evidence="1" key="1">
    <citation type="submission" date="2020-07" db="EMBL/GenBank/DDBJ databases">
        <title>Clarias magur genome sequencing, assembly and annotation.</title>
        <authorList>
            <person name="Kushwaha B."/>
            <person name="Kumar R."/>
            <person name="Das P."/>
            <person name="Joshi C.G."/>
            <person name="Kumar D."/>
            <person name="Nagpure N.S."/>
            <person name="Pandey M."/>
            <person name="Agarwal S."/>
            <person name="Srivastava S."/>
            <person name="Singh M."/>
            <person name="Sahoo L."/>
            <person name="Jayasankar P."/>
            <person name="Meher P.K."/>
            <person name="Koringa P.G."/>
            <person name="Iquebal M.A."/>
            <person name="Das S.P."/>
            <person name="Bit A."/>
            <person name="Patnaik S."/>
            <person name="Patel N."/>
            <person name="Shah T.M."/>
            <person name="Hinsu A."/>
            <person name="Jena J.K."/>
        </authorList>
    </citation>
    <scope>NUCLEOTIDE SEQUENCE</scope>
    <source>
        <strain evidence="1">CIFAMagur01</strain>
        <tissue evidence="1">Testis</tissue>
    </source>
</reference>
<dbReference type="SUPFAM" id="SSF53300">
    <property type="entry name" value="vWA-like"/>
    <property type="match status" value="1"/>
</dbReference>
<dbReference type="Gene3D" id="3.40.50.410">
    <property type="entry name" value="von Willebrand factor, type A domain"/>
    <property type="match status" value="1"/>
</dbReference>
<sequence>VLRTGDGKTIGDEIIFLTDGEATDKVQDCYQEAVQSGAIIHTIALGPQADKVLEKMAIET</sequence>
<dbReference type="EMBL" id="QNUK01000947">
    <property type="protein sequence ID" value="KAF5888636.1"/>
    <property type="molecule type" value="Genomic_DNA"/>
</dbReference>
<dbReference type="InterPro" id="IPR036465">
    <property type="entry name" value="vWFA_dom_sf"/>
</dbReference>
<comment type="caution">
    <text evidence="1">The sequence shown here is derived from an EMBL/GenBank/DDBJ whole genome shotgun (WGS) entry which is preliminary data.</text>
</comment>
<feature type="non-terminal residue" evidence="1">
    <location>
        <position position="60"/>
    </location>
</feature>
<proteinExistence type="predicted"/>
<evidence type="ECO:0000313" key="2">
    <source>
        <dbReference type="Proteomes" id="UP000727407"/>
    </source>
</evidence>
<accession>A0A8J4TP63</accession>